<dbReference type="EMBL" id="JBJOSA010000005">
    <property type="protein sequence ID" value="MFL8936757.1"/>
    <property type="molecule type" value="Genomic_DNA"/>
</dbReference>
<organism evidence="1 2">
    <name type="scientific">Rossellomorea oryzaecorticis</name>
    <dbReference type="NCBI Taxonomy" id="1396505"/>
    <lineage>
        <taxon>Bacteria</taxon>
        <taxon>Bacillati</taxon>
        <taxon>Bacillota</taxon>
        <taxon>Bacilli</taxon>
        <taxon>Bacillales</taxon>
        <taxon>Bacillaceae</taxon>
        <taxon>Rossellomorea</taxon>
    </lineage>
</organism>
<protein>
    <submittedName>
        <fullName evidence="1">YqzG/YhdC family protein</fullName>
    </submittedName>
</protein>
<gene>
    <name evidence="1" type="ORF">ACKA06_08170</name>
</gene>
<keyword evidence="2" id="KW-1185">Reference proteome</keyword>
<dbReference type="Pfam" id="PF13028">
    <property type="entry name" value="DUF3889"/>
    <property type="match status" value="1"/>
</dbReference>
<dbReference type="Proteomes" id="UP001628668">
    <property type="component" value="Unassembled WGS sequence"/>
</dbReference>
<dbReference type="RefSeq" id="WP_052011615.1">
    <property type="nucleotide sequence ID" value="NZ_JBJOSA010000005.1"/>
</dbReference>
<evidence type="ECO:0000313" key="1">
    <source>
        <dbReference type="EMBL" id="MFL8936757.1"/>
    </source>
</evidence>
<accession>A0ABW8VMZ4</accession>
<sequence length="108" mass="12446">MCMFLIPLMTLGLHGTVCEAKYLESINVTIPSYAKWGRLAMKKTKERYPQAQIIDYLHIGREDSGGISTEKFKLWLKGKDKEFGVLVNIRFDTKTEQLKQISFSEVSR</sequence>
<name>A0ABW8VMZ4_9BACI</name>
<reference evidence="1 2" key="1">
    <citation type="submission" date="2024-12" db="EMBL/GenBank/DDBJ databases">
        <authorList>
            <person name="Li X."/>
            <person name="Zhang D."/>
        </authorList>
    </citation>
    <scope>NUCLEOTIDE SEQUENCE [LARGE SCALE GENOMIC DNA]</scope>
    <source>
        <strain evidence="1 2">JCM19602</strain>
    </source>
</reference>
<comment type="caution">
    <text evidence="1">The sequence shown here is derived from an EMBL/GenBank/DDBJ whole genome shotgun (WGS) entry which is preliminary data.</text>
</comment>
<dbReference type="Gene3D" id="3.10.450.390">
    <property type="entry name" value="Protein of unknown function DUF3889"/>
    <property type="match status" value="1"/>
</dbReference>
<proteinExistence type="predicted"/>
<dbReference type="InterPro" id="IPR024987">
    <property type="entry name" value="DUF3889"/>
</dbReference>
<evidence type="ECO:0000313" key="2">
    <source>
        <dbReference type="Proteomes" id="UP001628668"/>
    </source>
</evidence>